<evidence type="ECO:0000256" key="3">
    <source>
        <dbReference type="ARBA" id="ARBA00004742"/>
    </source>
</evidence>
<evidence type="ECO:0000256" key="10">
    <source>
        <dbReference type="ARBA" id="ARBA00022777"/>
    </source>
</evidence>
<evidence type="ECO:0000256" key="2">
    <source>
        <dbReference type="ARBA" id="ARBA00002988"/>
    </source>
</evidence>
<evidence type="ECO:0000256" key="7">
    <source>
        <dbReference type="ARBA" id="ARBA00022679"/>
    </source>
</evidence>
<dbReference type="PANTHER" id="PTHR43030:SF1">
    <property type="entry name" value="PHOSPHOENOLPYRUVATE SYNTHASE"/>
    <property type="match status" value="1"/>
</dbReference>
<proteinExistence type="inferred from homology"/>
<evidence type="ECO:0000256" key="8">
    <source>
        <dbReference type="ARBA" id="ARBA00022723"/>
    </source>
</evidence>
<evidence type="ECO:0000259" key="16">
    <source>
        <dbReference type="Pfam" id="PF01909"/>
    </source>
</evidence>
<dbReference type="Proteomes" id="UP000179266">
    <property type="component" value="Unassembled WGS sequence"/>
</dbReference>
<keyword evidence="10 17" id="KW-0418">Kinase</keyword>
<reference evidence="17 18" key="1">
    <citation type="journal article" date="2016" name="Nat. Commun.">
        <title>Thousands of microbial genomes shed light on interconnected biogeochemical processes in an aquifer system.</title>
        <authorList>
            <person name="Anantharaman K."/>
            <person name="Brown C.T."/>
            <person name="Hug L.A."/>
            <person name="Sharon I."/>
            <person name="Castelle C.J."/>
            <person name="Probst A.J."/>
            <person name="Thomas B.C."/>
            <person name="Singh A."/>
            <person name="Wilkins M.J."/>
            <person name="Karaoz U."/>
            <person name="Brodie E.L."/>
            <person name="Williams K.H."/>
            <person name="Hubbard S.S."/>
            <person name="Banfield J.F."/>
        </authorList>
    </citation>
    <scope>NUCLEOTIDE SEQUENCE [LARGE SCALE GENOMIC DNA]</scope>
</reference>
<evidence type="ECO:0000313" key="17">
    <source>
        <dbReference type="EMBL" id="OGL43194.1"/>
    </source>
</evidence>
<evidence type="ECO:0000256" key="1">
    <source>
        <dbReference type="ARBA" id="ARBA00001946"/>
    </source>
</evidence>
<keyword evidence="11" id="KW-0067">ATP-binding</keyword>
<evidence type="ECO:0000256" key="13">
    <source>
        <dbReference type="ARBA" id="ARBA00033470"/>
    </source>
</evidence>
<protein>
    <recommendedName>
        <fullName evidence="6">Phosphoenolpyruvate synthase</fullName>
        <ecNumber evidence="5">2.7.9.2</ecNumber>
    </recommendedName>
    <alternativeName>
        <fullName evidence="13">Pyruvate, water dikinase</fullName>
    </alternativeName>
</protein>
<comment type="similarity">
    <text evidence="4">Belongs to the PEP-utilizing enzyme family.</text>
</comment>
<dbReference type="EC" id="2.7.9.2" evidence="5"/>
<name>A0A1F7RQD2_9BACT</name>
<keyword evidence="9" id="KW-0547">Nucleotide-binding</keyword>
<dbReference type="InterPro" id="IPR013815">
    <property type="entry name" value="ATP_grasp_subdomain_1"/>
</dbReference>
<accession>A0A1F7RQD2</accession>
<comment type="pathway">
    <text evidence="3">Carbohydrate biosynthesis; gluconeogenesis.</text>
</comment>
<dbReference type="AlphaFoldDB" id="A0A1F7RQD2"/>
<dbReference type="GO" id="GO:0016779">
    <property type="term" value="F:nucleotidyltransferase activity"/>
    <property type="evidence" value="ECO:0007669"/>
    <property type="project" value="InterPro"/>
</dbReference>
<feature type="non-terminal residue" evidence="17">
    <location>
        <position position="1"/>
    </location>
</feature>
<sequence>KERAKELNCLYQVEELIHRSAASLDEILGDLINIIPKGWQYPDNCAVRITFGESIYQPHNFVETPWFQKTDIIAQDDVVGTLSVFYTKEMPKADEGPFFKEERKLLETIAMRLGHCAFHRKLKAVFQNWDFTRSKEGRWEVILDLLRNTDPQLLMRVSRKMSNYLYWSGSKQAEQLLDYFSPAYKNEESQLLDDLNQPLQKKVLEDFSRISEDVFKIAVDYFGEQTTLFSIQKWIKEDKSNYLANILENPGSVIPDIAEAIGRFHHMDPKCMDLSQPRERGFRVSLIRRLLTDQPQFINVAKQYLDIHDFHDLLQHIIFSGESHGKLGGKSSGLFLAHQILKKVTENSELCKNIKIPKTWYITSDVLLRFIHYNNLDDIFEQKYKNIGQVQREYPYIVYSFKNSTFPNEIIKGLSMVLDEFEDRPLIVRSSSLLEDRVGTSFAGMYKSLFLANQGSKKERLIALMDAIAEVYASIFSPDPIEYRAERGLLDFHEEMAIMIQEVVGSKVGTYFLPSFAGVAFSHNEIRWSPRIKREDGLVRLVPGLGTRAVDRLSEDFPILIAPGQSTLRVNVTIDEIVRYSPKNIDVINLKTKKFETIKIIDLLKEYGYEYPLLNQIFSILKDDHVQSRLGLDFDFEKDDLIPTFEGLIKQTPFIKQMHILLETLKDKLGLPVDIEFASDGKFFYLLQCRAQSYSADYQPSPIPNDISEEKIIFTANRFVSNGSISNITHIVYIDALKYFELSSRSDLIAVGRLVGNLNQILPKRQFILIGPGRWGSRGDIRLGVNVSYSDINNTAVLIEVAHQKENYIPELSFGTHFFQDLIEASIRYLPLYPDNPDVIFNIEFLAQSENILSDILPEYAFLSDTVRIIDVTKVTNGQVLQILMNADLDRAVGYLTASPLKTLEVDRKQPVISLKKYPENHWWWRLQIAEKIASLINPEHWGVKGIYLFGSTKNATAGPESDIDLLIHFQGNEAQKQDLTMWLNGWSLCLDEMNFLQTGHKKGGLLDLHFVTDEDIANRTSYAIKIGGVTDAARPLHMR</sequence>
<dbReference type="InterPro" id="IPR002192">
    <property type="entry name" value="PPDK_AMP/ATP-bd"/>
</dbReference>
<organism evidence="17 18">
    <name type="scientific">Candidatus Schekmanbacteria bacterium RBG_13_48_7</name>
    <dbReference type="NCBI Taxonomy" id="1817878"/>
    <lineage>
        <taxon>Bacteria</taxon>
        <taxon>Candidatus Schekmaniibacteriota</taxon>
    </lineage>
</organism>
<comment type="catalytic activity">
    <reaction evidence="14">
        <text>pyruvate + ATP + H2O = phosphoenolpyruvate + AMP + phosphate + 2 H(+)</text>
        <dbReference type="Rhea" id="RHEA:11364"/>
        <dbReference type="ChEBI" id="CHEBI:15361"/>
        <dbReference type="ChEBI" id="CHEBI:15377"/>
        <dbReference type="ChEBI" id="CHEBI:15378"/>
        <dbReference type="ChEBI" id="CHEBI:30616"/>
        <dbReference type="ChEBI" id="CHEBI:43474"/>
        <dbReference type="ChEBI" id="CHEBI:58702"/>
        <dbReference type="ChEBI" id="CHEBI:456215"/>
        <dbReference type="EC" id="2.7.9.2"/>
    </reaction>
</comment>
<keyword evidence="17" id="KW-0670">Pyruvate</keyword>
<dbReference type="InterPro" id="IPR002934">
    <property type="entry name" value="Polymerase_NTP_transf_dom"/>
</dbReference>
<dbReference type="EMBL" id="MGDD01000285">
    <property type="protein sequence ID" value="OGL43194.1"/>
    <property type="molecule type" value="Genomic_DNA"/>
</dbReference>
<dbReference type="GO" id="GO:0046872">
    <property type="term" value="F:metal ion binding"/>
    <property type="evidence" value="ECO:0007669"/>
    <property type="project" value="UniProtKB-KW"/>
</dbReference>
<evidence type="ECO:0000259" key="15">
    <source>
        <dbReference type="Pfam" id="PF01326"/>
    </source>
</evidence>
<dbReference type="InterPro" id="IPR006319">
    <property type="entry name" value="PEP_synth"/>
</dbReference>
<evidence type="ECO:0000256" key="5">
    <source>
        <dbReference type="ARBA" id="ARBA00011996"/>
    </source>
</evidence>
<evidence type="ECO:0000313" key="18">
    <source>
        <dbReference type="Proteomes" id="UP000179266"/>
    </source>
</evidence>
<feature type="domain" description="Pyruvate phosphate dikinase AMP/ATP-binding" evidence="15">
    <location>
        <begin position="326"/>
        <end position="709"/>
    </location>
</feature>
<keyword evidence="7" id="KW-0808">Transferase</keyword>
<feature type="domain" description="Polymerase nucleotidyl transferase" evidence="16">
    <location>
        <begin position="939"/>
        <end position="975"/>
    </location>
</feature>
<dbReference type="Gene3D" id="3.30.1490.20">
    <property type="entry name" value="ATP-grasp fold, A domain"/>
    <property type="match status" value="1"/>
</dbReference>
<evidence type="ECO:0000256" key="6">
    <source>
        <dbReference type="ARBA" id="ARBA00021623"/>
    </source>
</evidence>
<comment type="caution">
    <text evidence="17">The sequence shown here is derived from an EMBL/GenBank/DDBJ whole genome shotgun (WGS) entry which is preliminary data.</text>
</comment>
<dbReference type="SUPFAM" id="SSF81301">
    <property type="entry name" value="Nucleotidyltransferase"/>
    <property type="match status" value="1"/>
</dbReference>
<evidence type="ECO:0000256" key="14">
    <source>
        <dbReference type="ARBA" id="ARBA00047700"/>
    </source>
</evidence>
<dbReference type="Pfam" id="PF01909">
    <property type="entry name" value="NTP_transf_2"/>
    <property type="match status" value="1"/>
</dbReference>
<dbReference type="GO" id="GO:0008986">
    <property type="term" value="F:pyruvate, water dikinase activity"/>
    <property type="evidence" value="ECO:0007669"/>
    <property type="project" value="UniProtKB-EC"/>
</dbReference>
<keyword evidence="12" id="KW-0460">Magnesium</keyword>
<evidence type="ECO:0000256" key="9">
    <source>
        <dbReference type="ARBA" id="ARBA00022741"/>
    </source>
</evidence>
<comment type="function">
    <text evidence="2">Catalyzes the phosphorylation of pyruvate to phosphoenolpyruvate.</text>
</comment>
<dbReference type="PANTHER" id="PTHR43030">
    <property type="entry name" value="PHOSPHOENOLPYRUVATE SYNTHASE"/>
    <property type="match status" value="1"/>
</dbReference>
<keyword evidence="8" id="KW-0479">Metal-binding</keyword>
<dbReference type="Gene3D" id="3.30.460.10">
    <property type="entry name" value="Beta Polymerase, domain 2"/>
    <property type="match status" value="1"/>
</dbReference>
<gene>
    <name evidence="17" type="ORF">A2161_01360</name>
</gene>
<dbReference type="Pfam" id="PF01326">
    <property type="entry name" value="PPDK_N"/>
    <property type="match status" value="1"/>
</dbReference>
<dbReference type="GO" id="GO:0005524">
    <property type="term" value="F:ATP binding"/>
    <property type="evidence" value="ECO:0007669"/>
    <property type="project" value="UniProtKB-KW"/>
</dbReference>
<dbReference type="InterPro" id="IPR043519">
    <property type="entry name" value="NT_sf"/>
</dbReference>
<evidence type="ECO:0000256" key="11">
    <source>
        <dbReference type="ARBA" id="ARBA00022840"/>
    </source>
</evidence>
<dbReference type="SUPFAM" id="SSF56059">
    <property type="entry name" value="Glutathione synthetase ATP-binding domain-like"/>
    <property type="match status" value="1"/>
</dbReference>
<comment type="cofactor">
    <cofactor evidence="1">
        <name>Mg(2+)</name>
        <dbReference type="ChEBI" id="CHEBI:18420"/>
    </cofactor>
</comment>
<evidence type="ECO:0000256" key="4">
    <source>
        <dbReference type="ARBA" id="ARBA00007837"/>
    </source>
</evidence>
<evidence type="ECO:0000256" key="12">
    <source>
        <dbReference type="ARBA" id="ARBA00022842"/>
    </source>
</evidence>